<protein>
    <recommendedName>
        <fullName evidence="1">Glucose/Sorbosone dehydrogenase domain-containing protein</fullName>
    </recommendedName>
</protein>
<proteinExistence type="predicted"/>
<dbReference type="Proteomes" id="UP000321577">
    <property type="component" value="Unassembled WGS sequence"/>
</dbReference>
<gene>
    <name evidence="2" type="ORF">BGE01nite_40380</name>
</gene>
<feature type="domain" description="Glucose/Sorbosone dehydrogenase" evidence="1">
    <location>
        <begin position="98"/>
        <end position="361"/>
    </location>
</feature>
<evidence type="ECO:0000259" key="1">
    <source>
        <dbReference type="Pfam" id="PF07995"/>
    </source>
</evidence>
<evidence type="ECO:0000313" key="2">
    <source>
        <dbReference type="EMBL" id="GEP44747.1"/>
    </source>
</evidence>
<reference evidence="2 3" key="1">
    <citation type="submission" date="2019-07" db="EMBL/GenBank/DDBJ databases">
        <title>Whole genome shotgun sequence of Brevifollis gellanilyticus NBRC 108608.</title>
        <authorList>
            <person name="Hosoyama A."/>
            <person name="Uohara A."/>
            <person name="Ohji S."/>
            <person name="Ichikawa N."/>
        </authorList>
    </citation>
    <scope>NUCLEOTIDE SEQUENCE [LARGE SCALE GENOMIC DNA]</scope>
    <source>
        <strain evidence="2 3">NBRC 108608</strain>
    </source>
</reference>
<name>A0A512MDD7_9BACT</name>
<dbReference type="InterPro" id="IPR011042">
    <property type="entry name" value="6-blade_b-propeller_TolB-like"/>
</dbReference>
<dbReference type="InterPro" id="IPR012938">
    <property type="entry name" value="Glc/Sorbosone_DH"/>
</dbReference>
<organism evidence="2 3">
    <name type="scientific">Brevifollis gellanilyticus</name>
    <dbReference type="NCBI Taxonomy" id="748831"/>
    <lineage>
        <taxon>Bacteria</taxon>
        <taxon>Pseudomonadati</taxon>
        <taxon>Verrucomicrobiota</taxon>
        <taxon>Verrucomicrobiia</taxon>
        <taxon>Verrucomicrobiales</taxon>
        <taxon>Verrucomicrobiaceae</taxon>
    </lineage>
</organism>
<evidence type="ECO:0000313" key="3">
    <source>
        <dbReference type="Proteomes" id="UP000321577"/>
    </source>
</evidence>
<dbReference type="InterPro" id="IPR011041">
    <property type="entry name" value="Quinoprot_gluc/sorb_DH_b-prop"/>
</dbReference>
<dbReference type="Gene3D" id="2.120.10.30">
    <property type="entry name" value="TolB, C-terminal domain"/>
    <property type="match status" value="1"/>
</dbReference>
<sequence length="916" mass="98967">MVASLLLPLLSHAQLVRQANTTLNLPAELPVATGYTTANALGNLTFSNPICTAFPAGETNRLYVLERGTDGLNPDTTPYDMTGRIQVVNNLSGTPTQLTFMDLETYLESAPVNTPLAAQASTENGMLSFVFHPNYNQNGYFYIYFSITISGQLHQRLARFQATDPDSNPNTANYNSATTANPATMQPLLTIYDEAINHNGGDLAFGADGYLYLSLGDEGGGGDFYNNARFINKDFWGQMIRIDVDNKPENLAPNPHSQPGPLSSAVHAGTYKVPADNPFIGATTWHGINFAATTVRTEIYATGFRNPWRFTIDAPTGRIFLGDVGQQDWEEVDIVVKGGDYGWSWREGKHAFSQSATVPPRFPDNSAGNTNVPPVAFSPIEPIYEYVSDNAAGGIIYGASVCGGMVYRGNQLTELQGKYIFGDLFGGGGIIAALTETSPGLWAAQALATRPQVVDFGIDPRNGEPLLCSLNGTIFRLQRSGTTGTAPPSTLSATGAFSNLTSLTPNAGIVAYDPNVNFWSDYAIKSRWFSIPNMVNTMTFSSSGNWSFPSGTVWIKHFDIETTRGVPATRRKLETRFLVKTATDVYGLSYKWRADQTNADLVAESGLTESISGSSPVQTWRYPSRGECVTCHTQVGGHALSFNTPQLNRSRDYGAGAQNQIQALSDAGYFSSPVTGTHGLPAFAAATDTAQSLEWRVRSYLAVNCIQCHQPGGAAQGLWDARSTTKTDVANLIHGLLVNNAGDSDNRFVVPGDALHSMLLRRQQGNGVQRMPPLGTLERDLVNEQLVSDWIASLASRQNLTQWLSAQVPAVGAAGDDPDGDGRSNELEYLTGTNPNAASSGWTYGAMQSSGGVAQFQFTHPANRAAIIEVSSDLSTWHTWNVPGNQPAYPAVNTPRTVTAPLSSPERFFRVRFEEL</sequence>
<dbReference type="PANTHER" id="PTHR19328:SF75">
    <property type="entry name" value="ALDOSE SUGAR DEHYDROGENASE YLII"/>
    <property type="match status" value="1"/>
</dbReference>
<accession>A0A512MDD7</accession>
<dbReference type="InterPro" id="IPR036280">
    <property type="entry name" value="Multihaem_cyt_sf"/>
</dbReference>
<dbReference type="SUPFAM" id="SSF50952">
    <property type="entry name" value="Soluble quinoprotein glucose dehydrogenase"/>
    <property type="match status" value="1"/>
</dbReference>
<comment type="caution">
    <text evidence="2">The sequence shown here is derived from an EMBL/GenBank/DDBJ whole genome shotgun (WGS) entry which is preliminary data.</text>
</comment>
<dbReference type="SUPFAM" id="SSF48695">
    <property type="entry name" value="Multiheme cytochromes"/>
    <property type="match status" value="1"/>
</dbReference>
<dbReference type="Pfam" id="PF07995">
    <property type="entry name" value="GSDH"/>
    <property type="match status" value="1"/>
</dbReference>
<dbReference type="EMBL" id="BKAG01000035">
    <property type="protein sequence ID" value="GEP44747.1"/>
    <property type="molecule type" value="Genomic_DNA"/>
</dbReference>
<dbReference type="AlphaFoldDB" id="A0A512MDD7"/>
<keyword evidence="3" id="KW-1185">Reference proteome</keyword>
<dbReference type="PANTHER" id="PTHR19328">
    <property type="entry name" value="HEDGEHOG-INTERACTING PROTEIN"/>
    <property type="match status" value="1"/>
</dbReference>